<feature type="chain" id="PRO_5016352215" evidence="10">
    <location>
        <begin position="23"/>
        <end position="1631"/>
    </location>
</feature>
<keyword evidence="6" id="KW-0326">Glycosidase</keyword>
<dbReference type="Gene3D" id="2.60.40.1080">
    <property type="match status" value="1"/>
</dbReference>
<feature type="signal peptide" evidence="10">
    <location>
        <begin position="1"/>
        <end position="22"/>
    </location>
</feature>
<dbReference type="InterPro" id="IPR006558">
    <property type="entry name" value="LamG-like"/>
</dbReference>
<dbReference type="Pfam" id="PF20578">
    <property type="entry name" value="aBig_2"/>
    <property type="match status" value="2"/>
</dbReference>
<feature type="region of interest" description="Disordered" evidence="9">
    <location>
        <begin position="1392"/>
        <end position="1415"/>
    </location>
</feature>
<dbReference type="Pfam" id="PF18911">
    <property type="entry name" value="PKD_4"/>
    <property type="match status" value="1"/>
</dbReference>
<dbReference type="CDD" id="cd09004">
    <property type="entry name" value="GH43_bXyl-like"/>
    <property type="match status" value="1"/>
</dbReference>
<evidence type="ECO:0000256" key="6">
    <source>
        <dbReference type="ARBA" id="ARBA00023295"/>
    </source>
</evidence>
<reference evidence="12 13" key="1">
    <citation type="submission" date="2018-06" db="EMBL/GenBank/DDBJ databases">
        <title>Genomic Encyclopedia of Type Strains, Phase III (KMG-III): the genomes of soil and plant-associated and newly described type strains.</title>
        <authorList>
            <person name="Whitman W."/>
        </authorList>
    </citation>
    <scope>NUCLEOTIDE SEQUENCE [LARGE SCALE GENOMIC DNA]</scope>
    <source>
        <strain evidence="12 13">CGMCC 4.7090</strain>
    </source>
</reference>
<name>A0A327YXF1_9ACTN</name>
<evidence type="ECO:0000256" key="9">
    <source>
        <dbReference type="SAM" id="MobiDB-lite"/>
    </source>
</evidence>
<evidence type="ECO:0000256" key="1">
    <source>
        <dbReference type="ARBA" id="ARBA00004834"/>
    </source>
</evidence>
<keyword evidence="13" id="KW-1185">Reference proteome</keyword>
<comment type="similarity">
    <text evidence="2">Belongs to the glycosyl hydrolase 43 family.</text>
</comment>
<keyword evidence="4 12" id="KW-0378">Hydrolase</keyword>
<dbReference type="InterPro" id="IPR006710">
    <property type="entry name" value="Glyco_hydro_43"/>
</dbReference>
<evidence type="ECO:0000256" key="8">
    <source>
        <dbReference type="PIRSR" id="PIRSR606710-2"/>
    </source>
</evidence>
<evidence type="ECO:0000259" key="11">
    <source>
        <dbReference type="SMART" id="SM00560"/>
    </source>
</evidence>
<feature type="active site" description="Proton acceptor" evidence="7">
    <location>
        <position position="1048"/>
    </location>
</feature>
<dbReference type="EMBL" id="QLMJ01000028">
    <property type="protein sequence ID" value="RAK26270.1"/>
    <property type="molecule type" value="Genomic_DNA"/>
</dbReference>
<dbReference type="PANTHER" id="PTHR43301:SF3">
    <property type="entry name" value="ARABINAN ENDO-1,5-ALPHA-L-ARABINOSIDASE A-RELATED"/>
    <property type="match status" value="1"/>
</dbReference>
<evidence type="ECO:0000313" key="13">
    <source>
        <dbReference type="Proteomes" id="UP000249341"/>
    </source>
</evidence>
<feature type="site" description="Important for catalytic activity, responsible for pKa modulation of the active site Glu and correct orientation of both the proton donor and substrate" evidence="8">
    <location>
        <position position="1167"/>
    </location>
</feature>
<dbReference type="InterPro" id="IPR023296">
    <property type="entry name" value="Glyco_hydro_beta-prop_sf"/>
</dbReference>
<keyword evidence="5" id="KW-1015">Disulfide bond</keyword>
<dbReference type="InterPro" id="IPR000601">
    <property type="entry name" value="PKD_dom"/>
</dbReference>
<sequence>MRRVLALVMFLSVSTLGSPAQAAPEDGLLLHYRLDETSGTVATDSSGNNRNGTVLGAAAWEGAQGLRFNGADTYVKLPDNLLRDRSAVSVAFDVKIDPAQASPYFLYGFGNTDAATGYGNGYLFATGNTLRNSISLSNWTGEQNTRPADGRNLGRGTWKHVAYTQTGTTGTLYEDGVAVATNTGISVLPSAIGGGSTTANYIGRSLYTGDRYFNGRIRDFRVYDRALAADEALALAAPSNSEAVTADTAALDLGDTSAVIADLTLPATAANGSAITWSTSDPALVTATGKVTRPAAGAPDGHATLTATLRRGAASGTKTFTISVRAEYGDQETAEAAAVLLAVNNLDDVRGNLTLPVAGSFGTTVTWSSSDPSVISPTGVVRRPSSSSSITLTAHVTAGSATADRDFTAVVPARPAAAPYEGYLFSYFTGEGSSNGEQVYNALSDGNDPLRWREINNGQPVLTSTLGTQGLRDPFIIRSPEGDKFYQIATDLKIYGNGDWDASQRTGSKSIMVWESTDLVNWTDQRLVKVSPDTAGNTWAPEAFYDTSLGAYVVFWASKLYDAADTSHSGSTYNRMMYATTRDFYTFSEPKVWKDPGYSVIDSTVIEHEGVYHRITKDERNNSSTSPCSKFLIQEKSTDLLDLSYDLVKECIGSGALSQGEGPLIFKSNTADKWYLFIDEYGGRGYVPFSTTDLDSGVWTAEPSYSLPSRPRHGTILPVTKAEYDRISARFEEPAPAQGLRVHYKFDETSGTVAKDSSGNGFDGVYNRTPAWGTGVSGSSFAMAGGTNSPYVTIPNGVLRQASKATVATWVKWNASTTVNQWIYGLGPDSTKYLFSSPRNGGNALYSAITTGSWSAESKLPSTAPLPGGSWQHLAVTVDGSTATMYLNGVKVASATGVTVKPSDLYDPAKAYSGYVGRSLYSSDPYFAGEVDDFRVYNTALSAPEILTLAGRTTSIAAVTLPQLKVDAIVDDTNAVVKLPVAEGTSLTALAPSFILASGATISPASGTARDFSKPVTYTITGPDGAQREWTAQALVMKSPVLPGLYADPNISVVGDTFWIHPTTDGFDGWSGTQIHAFSSKDLVHWKDHGVALDLGPDVTWADNSAWAPAFAQRDGKYYLYFSGGLATGNTAKHLGVAVADSPAGPFVDALGKPLVAAGTYSGQMIDAAVFTDDDGSSYLYWGNGNSYQVKLNDDLTSFESSHVKTYKPANYNEGSFVIKRNGTYYFMWSENDTRSADYRVAYATGDSPLGPWSDRAGVILAKDPSLGILGTGHHSVVRVPGSDDWYIAYHRFAIPGGDGTHRETTIDRLRFAADGSIQPVVPTLESVSPVTVANAGPDVSGVEGSPITLSGRVSNTANQATWSGPCTFADIHDPATTVTCPDNGTFNLTLTTDPTNATTSTGTGSTAGASGTASSDVTTVTVSNAAPVAVAPGGRPAPTAPVSTGSVVTRQVSVSDPGSADALTCTATWGDGVSSAGTVAAGVCTVKHAFTAVGAYRPQVTVSDDDGGSASVTLPYTVTYVTGAGQVAGSGWLKNGPDVAFVAKGGAYGGATWLRLPDGRVFAATSQGPAVVLGKSALYTGVGTLDGKGKHAFAVAVSGNILTVTVAGKLWSGPLAGGGLVVSPRAKNIR</sequence>
<evidence type="ECO:0000313" key="12">
    <source>
        <dbReference type="EMBL" id="RAK26270.1"/>
    </source>
</evidence>
<dbReference type="SUPFAM" id="SSF49299">
    <property type="entry name" value="PKD domain"/>
    <property type="match status" value="1"/>
</dbReference>
<dbReference type="InterPro" id="IPR046780">
    <property type="entry name" value="aBig_2"/>
</dbReference>
<feature type="domain" description="LamG-like jellyroll fold" evidence="11">
    <location>
        <begin position="86"/>
        <end position="230"/>
    </location>
</feature>
<dbReference type="Pfam" id="PF13385">
    <property type="entry name" value="Laminin_G_3"/>
    <property type="match status" value="2"/>
</dbReference>
<feature type="domain" description="LamG-like jellyroll fold" evidence="11">
    <location>
        <begin position="806"/>
        <end position="944"/>
    </location>
</feature>
<evidence type="ECO:0000256" key="2">
    <source>
        <dbReference type="ARBA" id="ARBA00009865"/>
    </source>
</evidence>
<accession>A0A327YXF1</accession>
<dbReference type="SMART" id="SM00560">
    <property type="entry name" value="LamGL"/>
    <property type="match status" value="2"/>
</dbReference>
<evidence type="ECO:0000256" key="5">
    <source>
        <dbReference type="ARBA" id="ARBA00023157"/>
    </source>
</evidence>
<dbReference type="CDD" id="cd00146">
    <property type="entry name" value="PKD"/>
    <property type="match status" value="1"/>
</dbReference>
<evidence type="ECO:0000256" key="4">
    <source>
        <dbReference type="ARBA" id="ARBA00022801"/>
    </source>
</evidence>
<dbReference type="Proteomes" id="UP000249341">
    <property type="component" value="Unassembled WGS sequence"/>
</dbReference>
<dbReference type="InterPro" id="IPR050727">
    <property type="entry name" value="GH43_arabinanases"/>
</dbReference>
<dbReference type="GO" id="GO:0005975">
    <property type="term" value="P:carbohydrate metabolic process"/>
    <property type="evidence" value="ECO:0007669"/>
    <property type="project" value="InterPro"/>
</dbReference>
<dbReference type="Gene3D" id="2.115.10.20">
    <property type="entry name" value="Glycosyl hydrolase domain, family 43"/>
    <property type="match status" value="2"/>
</dbReference>
<dbReference type="SUPFAM" id="SSF75005">
    <property type="entry name" value="Arabinanase/levansucrase/invertase"/>
    <property type="match status" value="3"/>
</dbReference>
<dbReference type="InterPro" id="IPR013320">
    <property type="entry name" value="ConA-like_dom_sf"/>
</dbReference>
<keyword evidence="3 10" id="KW-0732">Signal</keyword>
<dbReference type="Gene3D" id="2.60.120.200">
    <property type="match status" value="2"/>
</dbReference>
<evidence type="ECO:0000256" key="10">
    <source>
        <dbReference type="SAM" id="SignalP"/>
    </source>
</evidence>
<dbReference type="InterPro" id="IPR035986">
    <property type="entry name" value="PKD_dom_sf"/>
</dbReference>
<evidence type="ECO:0000256" key="3">
    <source>
        <dbReference type="ARBA" id="ARBA00022729"/>
    </source>
</evidence>
<dbReference type="SUPFAM" id="SSF49899">
    <property type="entry name" value="Concanavalin A-like lectins/glucanases"/>
    <property type="match status" value="2"/>
</dbReference>
<dbReference type="RefSeq" id="WP_220091569.1">
    <property type="nucleotide sequence ID" value="NZ_JACHWI010000014.1"/>
</dbReference>
<dbReference type="Gene3D" id="2.60.40.10">
    <property type="entry name" value="Immunoglobulins"/>
    <property type="match status" value="1"/>
</dbReference>
<organism evidence="12 13">
    <name type="scientific">Actinoplanes lutulentus</name>
    <dbReference type="NCBI Taxonomy" id="1287878"/>
    <lineage>
        <taxon>Bacteria</taxon>
        <taxon>Bacillati</taxon>
        <taxon>Actinomycetota</taxon>
        <taxon>Actinomycetes</taxon>
        <taxon>Micromonosporales</taxon>
        <taxon>Micromonosporaceae</taxon>
        <taxon>Actinoplanes</taxon>
    </lineage>
</organism>
<comment type="pathway">
    <text evidence="1">Glycan metabolism; L-arabinan degradation.</text>
</comment>
<proteinExistence type="inferred from homology"/>
<feature type="active site" description="Proton donor" evidence="7">
    <location>
        <position position="1214"/>
    </location>
</feature>
<dbReference type="CDD" id="cd08983">
    <property type="entry name" value="GH43_Bt3655-like"/>
    <property type="match status" value="1"/>
</dbReference>
<dbReference type="Pfam" id="PF04616">
    <property type="entry name" value="Glyco_hydro_43"/>
    <property type="match status" value="2"/>
</dbReference>
<comment type="caution">
    <text evidence="12">The sequence shown here is derived from an EMBL/GenBank/DDBJ whole genome shotgun (WGS) entry which is preliminary data.</text>
</comment>
<evidence type="ECO:0000256" key="7">
    <source>
        <dbReference type="PIRSR" id="PIRSR606710-1"/>
    </source>
</evidence>
<dbReference type="Gene3D" id="2.60.40.2340">
    <property type="match status" value="1"/>
</dbReference>
<dbReference type="PANTHER" id="PTHR43301">
    <property type="entry name" value="ARABINAN ENDO-1,5-ALPHA-L-ARABINOSIDASE"/>
    <property type="match status" value="1"/>
</dbReference>
<protein>
    <submittedName>
        <fullName evidence="12">Glycosyl hydrolase family 43</fullName>
    </submittedName>
</protein>
<dbReference type="GO" id="GO:0004553">
    <property type="term" value="F:hydrolase activity, hydrolyzing O-glycosyl compounds"/>
    <property type="evidence" value="ECO:0007669"/>
    <property type="project" value="InterPro"/>
</dbReference>
<dbReference type="InterPro" id="IPR013783">
    <property type="entry name" value="Ig-like_fold"/>
</dbReference>
<gene>
    <name evidence="12" type="ORF">B0I29_128120</name>
</gene>